<evidence type="ECO:0000256" key="6">
    <source>
        <dbReference type="RuleBase" id="RU003423"/>
    </source>
</evidence>
<dbReference type="PANTHER" id="PTHR43178:SF5">
    <property type="entry name" value="LIPOAMIDE ACYLTRANSFERASE COMPONENT OF BRANCHED-CHAIN ALPHA-KETO ACID DEHYDROGENASE COMPLEX, MITOCHONDRIAL"/>
    <property type="match status" value="1"/>
</dbReference>
<dbReference type="PANTHER" id="PTHR43178">
    <property type="entry name" value="DIHYDROLIPOAMIDE ACETYLTRANSFERASE COMPONENT OF PYRUVATE DEHYDROGENASE COMPLEX"/>
    <property type="match status" value="1"/>
</dbReference>
<dbReference type="InterPro" id="IPR023213">
    <property type="entry name" value="CAT-like_dom_sf"/>
</dbReference>
<organism evidence="10 12">
    <name type="scientific">Varibaculum cambriense</name>
    <dbReference type="NCBI Taxonomy" id="184870"/>
    <lineage>
        <taxon>Bacteria</taxon>
        <taxon>Bacillati</taxon>
        <taxon>Actinomycetota</taxon>
        <taxon>Actinomycetes</taxon>
        <taxon>Actinomycetales</taxon>
        <taxon>Actinomycetaceae</taxon>
        <taxon>Varibaculum</taxon>
    </lineage>
</organism>
<comment type="cofactor">
    <cofactor evidence="1 6">
        <name>(R)-lipoate</name>
        <dbReference type="ChEBI" id="CHEBI:83088"/>
    </cofactor>
</comment>
<dbReference type="InterPro" id="IPR036625">
    <property type="entry name" value="E3-bd_dom_sf"/>
</dbReference>
<gene>
    <name evidence="11" type="primary">sucB</name>
    <name evidence="11" type="ORF">CJ240_04325</name>
    <name evidence="10" type="ORF">HMPREF1862_01470</name>
</gene>
<keyword evidence="13" id="KW-1185">Reference proteome</keyword>
<dbReference type="SUPFAM" id="SSF52777">
    <property type="entry name" value="CoA-dependent acyltransferases"/>
    <property type="match status" value="1"/>
</dbReference>
<dbReference type="InterPro" id="IPR004167">
    <property type="entry name" value="PSBD"/>
</dbReference>
<dbReference type="Proteomes" id="UP000070572">
    <property type="component" value="Unassembled WGS sequence"/>
</dbReference>
<evidence type="ECO:0000259" key="8">
    <source>
        <dbReference type="PROSITE" id="PS50968"/>
    </source>
</evidence>
<accession>A0AB34WY70</accession>
<feature type="compositionally biased region" description="Pro residues" evidence="7">
    <location>
        <begin position="314"/>
        <end position="338"/>
    </location>
</feature>
<feature type="compositionally biased region" description="Low complexity" evidence="7">
    <location>
        <begin position="88"/>
        <end position="118"/>
    </location>
</feature>
<comment type="similarity">
    <text evidence="2 6">Belongs to the 2-oxoacid dehydrogenase family.</text>
</comment>
<dbReference type="Pfam" id="PF00364">
    <property type="entry name" value="Biotin_lipoyl"/>
    <property type="match status" value="2"/>
</dbReference>
<dbReference type="PROSITE" id="PS00189">
    <property type="entry name" value="LIPOYL"/>
    <property type="match status" value="2"/>
</dbReference>
<keyword evidence="3 6" id="KW-0808">Transferase</keyword>
<dbReference type="SUPFAM" id="SSF47005">
    <property type="entry name" value="Peripheral subunit-binding domain of 2-oxo acid dehydrogenase complex"/>
    <property type="match status" value="1"/>
</dbReference>
<evidence type="ECO:0000256" key="4">
    <source>
        <dbReference type="ARBA" id="ARBA00022823"/>
    </source>
</evidence>
<dbReference type="Gene3D" id="4.10.320.10">
    <property type="entry name" value="E3-binding domain"/>
    <property type="match status" value="1"/>
</dbReference>
<feature type="domain" description="Peripheral subunit-binding (PSBD)" evidence="9">
    <location>
        <begin position="358"/>
        <end position="395"/>
    </location>
</feature>
<feature type="compositionally biased region" description="Low complexity" evidence="7">
    <location>
        <begin position="393"/>
        <end position="420"/>
    </location>
</feature>
<dbReference type="NCBIfam" id="TIGR02927">
    <property type="entry name" value="SucB_Actino"/>
    <property type="match status" value="1"/>
</dbReference>
<evidence type="ECO:0000313" key="11">
    <source>
        <dbReference type="EMBL" id="PMB90929.1"/>
    </source>
</evidence>
<dbReference type="GO" id="GO:0005737">
    <property type="term" value="C:cytoplasm"/>
    <property type="evidence" value="ECO:0007669"/>
    <property type="project" value="TreeGrafter"/>
</dbReference>
<dbReference type="PROSITE" id="PS51826">
    <property type="entry name" value="PSBD"/>
    <property type="match status" value="1"/>
</dbReference>
<evidence type="ECO:0000259" key="9">
    <source>
        <dbReference type="PROSITE" id="PS51826"/>
    </source>
</evidence>
<dbReference type="AlphaFoldDB" id="A0AB34WY70"/>
<evidence type="ECO:0000256" key="7">
    <source>
        <dbReference type="SAM" id="MobiDB-lite"/>
    </source>
</evidence>
<proteinExistence type="inferred from homology"/>
<feature type="compositionally biased region" description="Low complexity" evidence="7">
    <location>
        <begin position="206"/>
        <end position="225"/>
    </location>
</feature>
<feature type="domain" description="Lipoyl-binding" evidence="8">
    <location>
        <begin position="2"/>
        <end position="77"/>
    </location>
</feature>
<dbReference type="EMBL" id="LSDN01000019">
    <property type="protein sequence ID" value="KXB79996.1"/>
    <property type="molecule type" value="Genomic_DNA"/>
</dbReference>
<dbReference type="EMBL" id="PNGC01000001">
    <property type="protein sequence ID" value="PMB90929.1"/>
    <property type="molecule type" value="Genomic_DNA"/>
</dbReference>
<protein>
    <recommendedName>
        <fullName evidence="6">Dihydrolipoamide acetyltransferase component of pyruvate dehydrogenase complex</fullName>
        <ecNumber evidence="6">2.3.1.-</ecNumber>
    </recommendedName>
</protein>
<dbReference type="SUPFAM" id="SSF51230">
    <property type="entry name" value="Single hybrid motif"/>
    <property type="match status" value="2"/>
</dbReference>
<dbReference type="InterPro" id="IPR000089">
    <property type="entry name" value="Biotin_lipoyl"/>
</dbReference>
<evidence type="ECO:0000256" key="5">
    <source>
        <dbReference type="ARBA" id="ARBA00023315"/>
    </source>
</evidence>
<feature type="region of interest" description="Disordered" evidence="7">
    <location>
        <begin position="280"/>
        <end position="356"/>
    </location>
</feature>
<evidence type="ECO:0000313" key="10">
    <source>
        <dbReference type="EMBL" id="KXB79996.1"/>
    </source>
</evidence>
<evidence type="ECO:0000256" key="2">
    <source>
        <dbReference type="ARBA" id="ARBA00007317"/>
    </source>
</evidence>
<comment type="caution">
    <text evidence="10">The sequence shown here is derived from an EMBL/GenBank/DDBJ whole genome shotgun (WGS) entry which is preliminary data.</text>
</comment>
<feature type="region of interest" description="Disordered" evidence="7">
    <location>
        <begin position="88"/>
        <end position="126"/>
    </location>
</feature>
<dbReference type="InterPro" id="IPR050743">
    <property type="entry name" value="2-oxoacid_DH_E2_comp"/>
</dbReference>
<dbReference type="PROSITE" id="PS50968">
    <property type="entry name" value="BIOTINYL_LIPOYL"/>
    <property type="match status" value="2"/>
</dbReference>
<feature type="compositionally biased region" description="Pro residues" evidence="7">
    <location>
        <begin position="226"/>
        <end position="241"/>
    </location>
</feature>
<evidence type="ECO:0000313" key="12">
    <source>
        <dbReference type="Proteomes" id="UP000070572"/>
    </source>
</evidence>
<dbReference type="Gene3D" id="2.40.50.100">
    <property type="match status" value="2"/>
</dbReference>
<evidence type="ECO:0000256" key="1">
    <source>
        <dbReference type="ARBA" id="ARBA00001938"/>
    </source>
</evidence>
<feature type="region of interest" description="Disordered" evidence="7">
    <location>
        <begin position="206"/>
        <end position="256"/>
    </location>
</feature>
<dbReference type="GeneID" id="78353073"/>
<dbReference type="Proteomes" id="UP000243201">
    <property type="component" value="Unassembled WGS sequence"/>
</dbReference>
<dbReference type="Pfam" id="PF02817">
    <property type="entry name" value="E3_binding"/>
    <property type="match status" value="1"/>
</dbReference>
<feature type="region of interest" description="Disordered" evidence="7">
    <location>
        <begin position="393"/>
        <end position="426"/>
    </location>
</feature>
<dbReference type="Gene3D" id="3.30.559.10">
    <property type="entry name" value="Chloramphenicol acetyltransferase-like domain"/>
    <property type="match status" value="1"/>
</dbReference>
<dbReference type="InterPro" id="IPR011053">
    <property type="entry name" value="Single_hybrid_motif"/>
</dbReference>
<evidence type="ECO:0000256" key="3">
    <source>
        <dbReference type="ARBA" id="ARBA00022679"/>
    </source>
</evidence>
<reference evidence="11 13" key="2">
    <citation type="submission" date="2017-09" db="EMBL/GenBank/DDBJ databases">
        <title>Bacterial strain isolated from the female urinary microbiota.</title>
        <authorList>
            <person name="Thomas-White K."/>
            <person name="Kumar N."/>
            <person name="Forster S."/>
            <person name="Putonti C."/>
            <person name="Lawley T."/>
            <person name="Wolfe A.J."/>
        </authorList>
    </citation>
    <scope>NUCLEOTIDE SEQUENCE [LARGE SCALE GENOMIC DNA]</scope>
    <source>
        <strain evidence="11 13">UMB0744</strain>
    </source>
</reference>
<reference evidence="10 12" key="1">
    <citation type="submission" date="2016-01" db="EMBL/GenBank/DDBJ databases">
        <authorList>
            <person name="Mitreva M."/>
            <person name="Pepin K.H."/>
            <person name="Mihindukulasuriya K.A."/>
            <person name="Fulton R."/>
            <person name="Fronick C."/>
            <person name="O'Laughlin M."/>
            <person name="Miner T."/>
            <person name="Herter B."/>
            <person name="Rosa B.A."/>
            <person name="Cordes M."/>
            <person name="Tomlinson C."/>
            <person name="Wollam A."/>
            <person name="Palsikar V.B."/>
            <person name="Mardis E.R."/>
            <person name="Wilson R.K."/>
        </authorList>
    </citation>
    <scope>NUCLEOTIDE SEQUENCE [LARGE SCALE GENOMIC DNA]</scope>
    <source>
        <strain evidence="10 12">DNF00696</strain>
    </source>
</reference>
<keyword evidence="4 6" id="KW-0450">Lipoyl</keyword>
<evidence type="ECO:0000313" key="13">
    <source>
        <dbReference type="Proteomes" id="UP000243201"/>
    </source>
</evidence>
<sequence>MAQDIEMPALGESVTEGTVSRWLKKVGDQVAVDEPLLEVSTDKVDSEVPSPIAGVITEILVEEDETVDVGTVVCRVGAADEVGATAPAAPAAPAADETPAPAAAPAASPVPAAPAGGSAPAGGGQAVEMPALGESVTEGTVSRWLKKVGDKVAVDEPLLEVSTDKVDSEVPSPIAGVVTEILVQEDETVDVGTVLCRVGDSAAAPAETSVPAAPEASATPSAPAAPAAPPVPAAPPAPSLPENPAELPGAGIPSSIKREGDHHVVQWAYPQVHTGYPGTMTARGQVVPPSDNAPAVPAAPAAPPAPKDVETPAAPKPPAAPPAPAAPKAPAAPTPPAAAPSAKPADKPQAAKQVSGGYVTPIVRKLAREKGVDISTLKGSGVGGRIRREDVLAAAQKPPAAPAAAPETPAAALPPIQPAQERGKTEKLSRMRQTIAKHMMNSLASTAQLTTVVEVDVTRIANLRARAKDSFAQREGTKLSFLPFFVKAAVEALKAHPKINSRVNDETNEVTYFDHENVGIAVDSEKGLMVPVIKNCGDLTIAAIARKINELAAKVRDGSISIDEMSGGTFSITNTGSRGALFDTPVVNYPEEAILGLGTIVRRPMVVKDSEGNDTIAVRSLVYLALSYDHRLIDGADAARYLTTVKKRLEEGDFSAEVGM</sequence>
<dbReference type="InterPro" id="IPR014276">
    <property type="entry name" value="2-oxoglutarate_DH_E2"/>
</dbReference>
<keyword evidence="5 6" id="KW-0012">Acyltransferase</keyword>
<dbReference type="Pfam" id="PF00198">
    <property type="entry name" value="2-oxoacid_dh"/>
    <property type="match status" value="1"/>
</dbReference>
<dbReference type="InterPro" id="IPR001078">
    <property type="entry name" value="2-oxoacid_DH_actylTfrase"/>
</dbReference>
<dbReference type="FunFam" id="3.30.559.10:FF:000007">
    <property type="entry name" value="Dihydrolipoamide acetyltransferase component of pyruvate dehydrogenase complex"/>
    <property type="match status" value="1"/>
</dbReference>
<dbReference type="InterPro" id="IPR003016">
    <property type="entry name" value="2-oxoA_DH_lipoyl-BS"/>
</dbReference>
<feature type="compositionally biased region" description="Low complexity" evidence="7">
    <location>
        <begin position="339"/>
        <end position="352"/>
    </location>
</feature>
<dbReference type="RefSeq" id="WP_022865421.1">
    <property type="nucleotide sequence ID" value="NZ_JAHAIW010000003.1"/>
</dbReference>
<dbReference type="GO" id="GO:0031405">
    <property type="term" value="F:lipoic acid binding"/>
    <property type="evidence" value="ECO:0007669"/>
    <property type="project" value="TreeGrafter"/>
</dbReference>
<dbReference type="CDD" id="cd06849">
    <property type="entry name" value="lipoyl_domain"/>
    <property type="match status" value="2"/>
</dbReference>
<dbReference type="EC" id="2.3.1.-" evidence="6"/>
<dbReference type="GO" id="GO:0016407">
    <property type="term" value="F:acetyltransferase activity"/>
    <property type="evidence" value="ECO:0007669"/>
    <property type="project" value="TreeGrafter"/>
</dbReference>
<name>A0AB34WY70_9ACTO</name>
<feature type="compositionally biased region" description="Low complexity" evidence="7">
    <location>
        <begin position="286"/>
        <end position="299"/>
    </location>
</feature>
<feature type="domain" description="Lipoyl-binding" evidence="8">
    <location>
        <begin position="124"/>
        <end position="199"/>
    </location>
</feature>